<dbReference type="GO" id="GO:0008270">
    <property type="term" value="F:zinc ion binding"/>
    <property type="evidence" value="ECO:0007669"/>
    <property type="project" value="TreeGrafter"/>
</dbReference>
<comment type="cofactor">
    <cofactor evidence="7">
        <name>Zn(2+)</name>
        <dbReference type="ChEBI" id="CHEBI:29105"/>
    </cofactor>
    <text evidence="7">Binds 1 zinc ion per subunit.</text>
</comment>
<dbReference type="PANTHER" id="PTHR33202">
    <property type="entry name" value="ZINC UPTAKE REGULATION PROTEIN"/>
    <property type="match status" value="1"/>
</dbReference>
<evidence type="ECO:0000256" key="1">
    <source>
        <dbReference type="ARBA" id="ARBA00007957"/>
    </source>
</evidence>
<evidence type="ECO:0000313" key="9">
    <source>
        <dbReference type="Proteomes" id="UP000245911"/>
    </source>
</evidence>
<dbReference type="Proteomes" id="UP000245911">
    <property type="component" value="Unassembled WGS sequence"/>
</dbReference>
<dbReference type="SUPFAM" id="SSF46785">
    <property type="entry name" value="Winged helix' DNA-binding domain"/>
    <property type="match status" value="1"/>
</dbReference>
<dbReference type="InterPro" id="IPR036390">
    <property type="entry name" value="WH_DNA-bd_sf"/>
</dbReference>
<evidence type="ECO:0000256" key="5">
    <source>
        <dbReference type="ARBA" id="ARBA00023125"/>
    </source>
</evidence>
<evidence type="ECO:0000256" key="4">
    <source>
        <dbReference type="ARBA" id="ARBA00023015"/>
    </source>
</evidence>
<dbReference type="InterPro" id="IPR036388">
    <property type="entry name" value="WH-like_DNA-bd_sf"/>
</dbReference>
<organism evidence="8 9">
    <name type="scientific">Pararhodobacter oceanensis</name>
    <dbReference type="NCBI Taxonomy" id="2172121"/>
    <lineage>
        <taxon>Bacteria</taxon>
        <taxon>Pseudomonadati</taxon>
        <taxon>Pseudomonadota</taxon>
        <taxon>Alphaproteobacteria</taxon>
        <taxon>Rhodobacterales</taxon>
        <taxon>Paracoccaceae</taxon>
        <taxon>Pararhodobacter</taxon>
    </lineage>
</organism>
<evidence type="ECO:0000256" key="7">
    <source>
        <dbReference type="PIRSR" id="PIRSR602481-1"/>
    </source>
</evidence>
<keyword evidence="5" id="KW-0238">DNA-binding</keyword>
<dbReference type="OrthoDB" id="9801127at2"/>
<dbReference type="GO" id="GO:0003700">
    <property type="term" value="F:DNA-binding transcription factor activity"/>
    <property type="evidence" value="ECO:0007669"/>
    <property type="project" value="InterPro"/>
</dbReference>
<dbReference type="GO" id="GO:0000976">
    <property type="term" value="F:transcription cis-regulatory region binding"/>
    <property type="evidence" value="ECO:0007669"/>
    <property type="project" value="TreeGrafter"/>
</dbReference>
<evidence type="ECO:0000256" key="6">
    <source>
        <dbReference type="ARBA" id="ARBA00023163"/>
    </source>
</evidence>
<comment type="similarity">
    <text evidence="1">Belongs to the Fur family.</text>
</comment>
<keyword evidence="7" id="KW-0479">Metal-binding</keyword>
<dbReference type="PANTHER" id="PTHR33202:SF6">
    <property type="entry name" value="ZINC UPTAKE REGULATION PROTEIN"/>
    <property type="match status" value="1"/>
</dbReference>
<dbReference type="InterPro" id="IPR043135">
    <property type="entry name" value="Fur_C"/>
</dbReference>
<feature type="binding site" evidence="7">
    <location>
        <position position="163"/>
    </location>
    <ligand>
        <name>Zn(2+)</name>
        <dbReference type="ChEBI" id="CHEBI:29105"/>
    </ligand>
</feature>
<dbReference type="Pfam" id="PF01475">
    <property type="entry name" value="FUR"/>
    <property type="match status" value="1"/>
</dbReference>
<evidence type="ECO:0000256" key="2">
    <source>
        <dbReference type="ARBA" id="ARBA00022491"/>
    </source>
</evidence>
<feature type="binding site" evidence="7">
    <location>
        <position position="166"/>
    </location>
    <ligand>
        <name>Zn(2+)</name>
        <dbReference type="ChEBI" id="CHEBI:29105"/>
    </ligand>
</feature>
<protein>
    <submittedName>
        <fullName evidence="8">Fur family transcriptional regulator</fullName>
    </submittedName>
</protein>
<keyword evidence="4" id="KW-0805">Transcription regulation</keyword>
<dbReference type="EMBL" id="QDKM01000013">
    <property type="protein sequence ID" value="PVH27422.1"/>
    <property type="molecule type" value="Genomic_DNA"/>
</dbReference>
<keyword evidence="6" id="KW-0804">Transcription</keyword>
<proteinExistence type="inferred from homology"/>
<keyword evidence="3 7" id="KW-0862">Zinc</keyword>
<reference evidence="8 9" key="1">
    <citation type="submission" date="2018-04" db="EMBL/GenBank/DDBJ databases">
        <title>Pararhodobacter oceanense sp. nov., isolated from marine intertidal sediment.</title>
        <authorList>
            <person name="Wang X.-L."/>
            <person name="Du Z.-J."/>
        </authorList>
    </citation>
    <scope>NUCLEOTIDE SEQUENCE [LARGE SCALE GENOMIC DNA]</scope>
    <source>
        <strain evidence="8 9">AM505</strain>
    </source>
</reference>
<keyword evidence="9" id="KW-1185">Reference proteome</keyword>
<evidence type="ECO:0000256" key="3">
    <source>
        <dbReference type="ARBA" id="ARBA00022833"/>
    </source>
</evidence>
<dbReference type="AlphaFoldDB" id="A0A2T8HQ64"/>
<keyword evidence="2" id="KW-0678">Repressor</keyword>
<gene>
    <name evidence="8" type="ORF">DDE20_17515</name>
</gene>
<dbReference type="GO" id="GO:1900376">
    <property type="term" value="P:regulation of secondary metabolite biosynthetic process"/>
    <property type="evidence" value="ECO:0007669"/>
    <property type="project" value="TreeGrafter"/>
</dbReference>
<comment type="caution">
    <text evidence="8">The sequence shown here is derived from an EMBL/GenBank/DDBJ whole genome shotgun (WGS) entry which is preliminary data.</text>
</comment>
<feature type="binding site" evidence="7">
    <location>
        <position position="123"/>
    </location>
    <ligand>
        <name>Zn(2+)</name>
        <dbReference type="ChEBI" id="CHEBI:29105"/>
    </ligand>
</feature>
<sequence>MTSGSPMKLDAVTKPVGFACDDHASCVVDGLSAAEARCASNGLRFTPVRRKVLEILLQEHRALGAYVILDRLRDEGFGSQPPVAYRALDFLVRNGLAHKIERLNAFIACAHPGENHAPAFMICRLCDSVAEAQSAPAQGALGAAARATGFKIERTVVEAEGVCPSCSDTAASEATDSGSATSEARG</sequence>
<evidence type="ECO:0000313" key="8">
    <source>
        <dbReference type="EMBL" id="PVH27422.1"/>
    </source>
</evidence>
<feature type="binding site" evidence="7">
    <location>
        <position position="126"/>
    </location>
    <ligand>
        <name>Zn(2+)</name>
        <dbReference type="ChEBI" id="CHEBI:29105"/>
    </ligand>
</feature>
<dbReference type="Gene3D" id="3.30.1490.190">
    <property type="match status" value="1"/>
</dbReference>
<dbReference type="GO" id="GO:0045892">
    <property type="term" value="P:negative regulation of DNA-templated transcription"/>
    <property type="evidence" value="ECO:0007669"/>
    <property type="project" value="TreeGrafter"/>
</dbReference>
<name>A0A2T8HQ64_9RHOB</name>
<accession>A0A2T8HQ64</accession>
<dbReference type="RefSeq" id="WP_116559826.1">
    <property type="nucleotide sequence ID" value="NZ_QDKM01000013.1"/>
</dbReference>
<dbReference type="InterPro" id="IPR002481">
    <property type="entry name" value="FUR"/>
</dbReference>
<dbReference type="Gene3D" id="1.10.10.10">
    <property type="entry name" value="Winged helix-like DNA-binding domain superfamily/Winged helix DNA-binding domain"/>
    <property type="match status" value="1"/>
</dbReference>
<dbReference type="GO" id="GO:0005829">
    <property type="term" value="C:cytosol"/>
    <property type="evidence" value="ECO:0007669"/>
    <property type="project" value="TreeGrafter"/>
</dbReference>